<dbReference type="AlphaFoldDB" id="A0A3B0TJ70"/>
<dbReference type="InterPro" id="IPR050313">
    <property type="entry name" value="Carb_Metab_HTH_regulators"/>
</dbReference>
<gene>
    <name evidence="5" type="ORF">MNBD_ALPHA09-630</name>
</gene>
<proteinExistence type="predicted"/>
<keyword evidence="3" id="KW-0804">Transcription</keyword>
<accession>A0A3B0TJ70</accession>
<dbReference type="EMBL" id="UOEM01000095">
    <property type="protein sequence ID" value="VAW16223.1"/>
    <property type="molecule type" value="Genomic_DNA"/>
</dbReference>
<dbReference type="Pfam" id="PF08220">
    <property type="entry name" value="HTH_DeoR"/>
    <property type="match status" value="1"/>
</dbReference>
<dbReference type="SUPFAM" id="SSF100950">
    <property type="entry name" value="NagB/RpiA/CoA transferase-like"/>
    <property type="match status" value="1"/>
</dbReference>
<evidence type="ECO:0000259" key="4">
    <source>
        <dbReference type="PROSITE" id="PS51000"/>
    </source>
</evidence>
<reference evidence="5" key="1">
    <citation type="submission" date="2018-06" db="EMBL/GenBank/DDBJ databases">
        <authorList>
            <person name="Zhirakovskaya E."/>
        </authorList>
    </citation>
    <scope>NUCLEOTIDE SEQUENCE</scope>
</reference>
<dbReference type="SMART" id="SM00420">
    <property type="entry name" value="HTH_DEOR"/>
    <property type="match status" value="1"/>
</dbReference>
<dbReference type="Pfam" id="PF00455">
    <property type="entry name" value="DeoRC"/>
    <property type="match status" value="1"/>
</dbReference>
<dbReference type="PROSITE" id="PS51000">
    <property type="entry name" value="HTH_DEOR_2"/>
    <property type="match status" value="1"/>
</dbReference>
<evidence type="ECO:0000256" key="2">
    <source>
        <dbReference type="ARBA" id="ARBA00023015"/>
    </source>
</evidence>
<organism evidence="5">
    <name type="scientific">hydrothermal vent metagenome</name>
    <dbReference type="NCBI Taxonomy" id="652676"/>
    <lineage>
        <taxon>unclassified sequences</taxon>
        <taxon>metagenomes</taxon>
        <taxon>ecological metagenomes</taxon>
    </lineage>
</organism>
<dbReference type="PRINTS" id="PR00037">
    <property type="entry name" value="HTHLACR"/>
</dbReference>
<dbReference type="SMART" id="SM01134">
    <property type="entry name" value="DeoRC"/>
    <property type="match status" value="1"/>
</dbReference>
<keyword evidence="2" id="KW-0805">Transcription regulation</keyword>
<feature type="domain" description="HTH deoR-type" evidence="4">
    <location>
        <begin position="3"/>
        <end position="58"/>
    </location>
</feature>
<dbReference type="SUPFAM" id="SSF46785">
    <property type="entry name" value="Winged helix' DNA-binding domain"/>
    <property type="match status" value="1"/>
</dbReference>
<dbReference type="Gene3D" id="3.40.50.1360">
    <property type="match status" value="1"/>
</dbReference>
<evidence type="ECO:0000256" key="1">
    <source>
        <dbReference type="ARBA" id="ARBA00022491"/>
    </source>
</evidence>
<dbReference type="InterPro" id="IPR014036">
    <property type="entry name" value="DeoR-like_C"/>
</dbReference>
<keyword evidence="1" id="KW-0678">Repressor</keyword>
<dbReference type="PANTHER" id="PTHR30363">
    <property type="entry name" value="HTH-TYPE TRANSCRIPTIONAL REGULATOR SRLR-RELATED"/>
    <property type="match status" value="1"/>
</dbReference>
<evidence type="ECO:0000313" key="5">
    <source>
        <dbReference type="EMBL" id="VAW16223.1"/>
    </source>
</evidence>
<name>A0A3B0TJ70_9ZZZZ</name>
<dbReference type="GO" id="GO:0003700">
    <property type="term" value="F:DNA-binding transcription factor activity"/>
    <property type="evidence" value="ECO:0007669"/>
    <property type="project" value="InterPro"/>
</dbReference>
<dbReference type="PANTHER" id="PTHR30363:SF4">
    <property type="entry name" value="GLYCEROL-3-PHOSPHATE REGULON REPRESSOR"/>
    <property type="match status" value="1"/>
</dbReference>
<evidence type="ECO:0000256" key="3">
    <source>
        <dbReference type="ARBA" id="ARBA00023163"/>
    </source>
</evidence>
<sequence length="279" mass="30493">MEIPPRQNEILARARAKGRVAVEELASRHRVTPQTIRRDLNDLCQRGLLARIHGGAVPANSVSNFGYADRRELASDEKRRIGLAAAALVPANCSLIINIGTTTEQVARSLYDRENLVVITNNINVINILSGSRHKELILAGGTVRQSDGGIVGEAAVDFIRQFKVDYAIVGASALDEDGAILDFDHREVSVARTIIENARKVILVSDRGKFERTAPMRICDISVIDHFVTDAPPPPRFWRACQRHDVDVKIAAAPGATNAFAGAGSKTEQNRTFEIENV</sequence>
<dbReference type="InterPro" id="IPR037171">
    <property type="entry name" value="NagB/RpiA_transferase-like"/>
</dbReference>
<protein>
    <submittedName>
        <fullName evidence="5">Glycerol-3-phosphate regulon repressor GlpR</fullName>
    </submittedName>
</protein>
<dbReference type="InterPro" id="IPR001034">
    <property type="entry name" value="DeoR_HTH"/>
</dbReference>
<dbReference type="InterPro" id="IPR036390">
    <property type="entry name" value="WH_DNA-bd_sf"/>
</dbReference>